<dbReference type="RefSeq" id="WP_302075488.1">
    <property type="nucleotide sequence ID" value="NZ_JAUKWQ010000001.1"/>
</dbReference>
<keyword evidence="2" id="KW-0812">Transmembrane</keyword>
<evidence type="ECO:0000313" key="3">
    <source>
        <dbReference type="EMBL" id="MDO1581377.1"/>
    </source>
</evidence>
<reference evidence="3" key="2">
    <citation type="submission" date="2023-07" db="EMBL/GenBank/DDBJ databases">
        <authorList>
            <person name="Sun H."/>
        </authorList>
    </citation>
    <scope>NUCLEOTIDE SEQUENCE</scope>
    <source>
        <strain evidence="3">05753</strain>
    </source>
</reference>
<comment type="caution">
    <text evidence="3">The sequence shown here is derived from an EMBL/GenBank/DDBJ whole genome shotgun (WGS) entry which is preliminary data.</text>
</comment>
<feature type="region of interest" description="Disordered" evidence="1">
    <location>
        <begin position="1"/>
        <end position="36"/>
    </location>
</feature>
<accession>A0ABT8SUF6</accession>
<gene>
    <name evidence="3" type="ORF">Q2T52_04640</name>
</gene>
<sequence length="117" mass="12766">MTNQSAERDLATRFAPDELREASPQSEEQQAKRMPRGASVALAYTGTLLVTLSVAVYLFFGNTLIAFLRDDVTDLWLRPLALVLIASALAGLFRFLKSLPYPSMPVSLGGLIGVLRP</sequence>
<dbReference type="Proteomes" id="UP001169006">
    <property type="component" value="Unassembled WGS sequence"/>
</dbReference>
<evidence type="ECO:0008006" key="5">
    <source>
        <dbReference type="Google" id="ProtNLM"/>
    </source>
</evidence>
<dbReference type="EMBL" id="JAUKWQ010000001">
    <property type="protein sequence ID" value="MDO1581377.1"/>
    <property type="molecule type" value="Genomic_DNA"/>
</dbReference>
<organism evidence="3 4">
    <name type="scientific">Rhizobium oryzicola</name>
    <dbReference type="NCBI Taxonomy" id="1232668"/>
    <lineage>
        <taxon>Bacteria</taxon>
        <taxon>Pseudomonadati</taxon>
        <taxon>Pseudomonadota</taxon>
        <taxon>Alphaproteobacteria</taxon>
        <taxon>Hyphomicrobiales</taxon>
        <taxon>Rhizobiaceae</taxon>
        <taxon>Rhizobium/Agrobacterium group</taxon>
        <taxon>Rhizobium</taxon>
    </lineage>
</organism>
<keyword evidence="2" id="KW-0472">Membrane</keyword>
<evidence type="ECO:0000256" key="2">
    <source>
        <dbReference type="SAM" id="Phobius"/>
    </source>
</evidence>
<reference evidence="3" key="1">
    <citation type="journal article" date="2015" name="Int. J. Syst. Evol. Microbiol.">
        <title>Rhizobium oryzicola sp. nov., potential plant-growth-promoting endophytic bacteria isolated from rice roots.</title>
        <authorList>
            <person name="Zhang X.X."/>
            <person name="Gao J.S."/>
            <person name="Cao Y.H."/>
            <person name="Sheirdil R.A."/>
            <person name="Wang X.C."/>
            <person name="Zhang L."/>
        </authorList>
    </citation>
    <scope>NUCLEOTIDE SEQUENCE</scope>
    <source>
        <strain evidence="3">05753</strain>
    </source>
</reference>
<evidence type="ECO:0000313" key="4">
    <source>
        <dbReference type="Proteomes" id="UP001169006"/>
    </source>
</evidence>
<evidence type="ECO:0000256" key="1">
    <source>
        <dbReference type="SAM" id="MobiDB-lite"/>
    </source>
</evidence>
<keyword evidence="2" id="KW-1133">Transmembrane helix</keyword>
<feature type="transmembrane region" description="Helical" evidence="2">
    <location>
        <begin position="75"/>
        <end position="96"/>
    </location>
</feature>
<feature type="transmembrane region" description="Helical" evidence="2">
    <location>
        <begin position="40"/>
        <end position="60"/>
    </location>
</feature>
<proteinExistence type="predicted"/>
<feature type="compositionally biased region" description="Basic and acidic residues" evidence="1">
    <location>
        <begin position="1"/>
        <end position="21"/>
    </location>
</feature>
<name>A0ABT8SUF6_9HYPH</name>
<keyword evidence="4" id="KW-1185">Reference proteome</keyword>
<protein>
    <recommendedName>
        <fullName evidence="5">Tripartite tricarboxylate transporter TctB family protein</fullName>
    </recommendedName>
</protein>